<gene>
    <name evidence="1" type="ORF">DPMN_007106</name>
</gene>
<protein>
    <submittedName>
        <fullName evidence="1">Uncharacterized protein</fullName>
    </submittedName>
</protein>
<evidence type="ECO:0000313" key="2">
    <source>
        <dbReference type="Proteomes" id="UP000828390"/>
    </source>
</evidence>
<reference evidence="1" key="2">
    <citation type="submission" date="2020-11" db="EMBL/GenBank/DDBJ databases">
        <authorList>
            <person name="McCartney M.A."/>
            <person name="Auch B."/>
            <person name="Kono T."/>
            <person name="Mallez S."/>
            <person name="Becker A."/>
            <person name="Gohl D.M."/>
            <person name="Silverstein K.A.T."/>
            <person name="Koren S."/>
            <person name="Bechman K.B."/>
            <person name="Herman A."/>
            <person name="Abrahante J.E."/>
            <person name="Garbe J."/>
        </authorList>
    </citation>
    <scope>NUCLEOTIDE SEQUENCE</scope>
    <source>
        <strain evidence="1">Duluth1</strain>
        <tissue evidence="1">Whole animal</tissue>
    </source>
</reference>
<accession>A0A9D4RVN5</accession>
<organism evidence="1 2">
    <name type="scientific">Dreissena polymorpha</name>
    <name type="common">Zebra mussel</name>
    <name type="synonym">Mytilus polymorpha</name>
    <dbReference type="NCBI Taxonomy" id="45954"/>
    <lineage>
        <taxon>Eukaryota</taxon>
        <taxon>Metazoa</taxon>
        <taxon>Spiralia</taxon>
        <taxon>Lophotrochozoa</taxon>
        <taxon>Mollusca</taxon>
        <taxon>Bivalvia</taxon>
        <taxon>Autobranchia</taxon>
        <taxon>Heteroconchia</taxon>
        <taxon>Euheterodonta</taxon>
        <taxon>Imparidentia</taxon>
        <taxon>Neoheterodontei</taxon>
        <taxon>Myida</taxon>
        <taxon>Dreissenoidea</taxon>
        <taxon>Dreissenidae</taxon>
        <taxon>Dreissena</taxon>
    </lineage>
</organism>
<name>A0A9D4RVN5_DREPO</name>
<dbReference type="EMBL" id="JAIWYP010000001">
    <property type="protein sequence ID" value="KAH3883156.1"/>
    <property type="molecule type" value="Genomic_DNA"/>
</dbReference>
<evidence type="ECO:0000313" key="1">
    <source>
        <dbReference type="EMBL" id="KAH3883156.1"/>
    </source>
</evidence>
<sequence>MYGRLRQCLQYLRRETGTKRAATAQYHSLVYAVKCWSISSSVMSWDTWTGTTSLLTASMDSEGGGVVNPNS</sequence>
<reference evidence="1" key="1">
    <citation type="journal article" date="2019" name="bioRxiv">
        <title>The Genome of the Zebra Mussel, Dreissena polymorpha: A Resource for Invasive Species Research.</title>
        <authorList>
            <person name="McCartney M.A."/>
            <person name="Auch B."/>
            <person name="Kono T."/>
            <person name="Mallez S."/>
            <person name="Zhang Y."/>
            <person name="Obille A."/>
            <person name="Becker A."/>
            <person name="Abrahante J.E."/>
            <person name="Garbe J."/>
            <person name="Badalamenti J.P."/>
            <person name="Herman A."/>
            <person name="Mangelson H."/>
            <person name="Liachko I."/>
            <person name="Sullivan S."/>
            <person name="Sone E.D."/>
            <person name="Koren S."/>
            <person name="Silverstein K.A.T."/>
            <person name="Beckman K.B."/>
            <person name="Gohl D.M."/>
        </authorList>
    </citation>
    <scope>NUCLEOTIDE SEQUENCE</scope>
    <source>
        <strain evidence="1">Duluth1</strain>
        <tissue evidence="1">Whole animal</tissue>
    </source>
</reference>
<dbReference type="Proteomes" id="UP000828390">
    <property type="component" value="Unassembled WGS sequence"/>
</dbReference>
<proteinExistence type="predicted"/>
<comment type="caution">
    <text evidence="1">The sequence shown here is derived from an EMBL/GenBank/DDBJ whole genome shotgun (WGS) entry which is preliminary data.</text>
</comment>
<dbReference type="AlphaFoldDB" id="A0A9D4RVN5"/>
<keyword evidence="2" id="KW-1185">Reference proteome</keyword>